<proteinExistence type="predicted"/>
<feature type="domain" description="RNA polymerase sigma-70 region 4" evidence="6">
    <location>
        <begin position="117"/>
        <end position="165"/>
    </location>
</feature>
<dbReference type="Proteomes" id="UP000826616">
    <property type="component" value="Chromosome"/>
</dbReference>
<evidence type="ECO:0000256" key="3">
    <source>
        <dbReference type="ARBA" id="ARBA00023125"/>
    </source>
</evidence>
<dbReference type="AlphaFoldDB" id="A0A1G8DKS4"/>
<dbReference type="SUPFAM" id="SSF88946">
    <property type="entry name" value="Sigma2 domain of RNA polymerase sigma factors"/>
    <property type="match status" value="1"/>
</dbReference>
<evidence type="ECO:0000313" key="9">
    <source>
        <dbReference type="Proteomes" id="UP000198956"/>
    </source>
</evidence>
<dbReference type="InterPro" id="IPR007627">
    <property type="entry name" value="RNA_pol_sigma70_r2"/>
</dbReference>
<keyword evidence="1" id="KW-0805">Transcription regulation</keyword>
<dbReference type="EMBL" id="FNDE01000034">
    <property type="protein sequence ID" value="SDH58313.1"/>
    <property type="molecule type" value="Genomic_DNA"/>
</dbReference>
<dbReference type="NCBIfam" id="TIGR02937">
    <property type="entry name" value="sigma70-ECF"/>
    <property type="match status" value="1"/>
</dbReference>
<dbReference type="Proteomes" id="UP000198956">
    <property type="component" value="Unassembled WGS sequence"/>
</dbReference>
<evidence type="ECO:0000259" key="6">
    <source>
        <dbReference type="Pfam" id="PF04545"/>
    </source>
</evidence>
<organism evidence="8 9">
    <name type="scientific">Aneurinibacillus thermoaerophilus</name>
    <dbReference type="NCBI Taxonomy" id="143495"/>
    <lineage>
        <taxon>Bacteria</taxon>
        <taxon>Bacillati</taxon>
        <taxon>Bacillota</taxon>
        <taxon>Bacilli</taxon>
        <taxon>Bacillales</taxon>
        <taxon>Paenibacillaceae</taxon>
        <taxon>Aneurinibacillus group</taxon>
        <taxon>Aneurinibacillus</taxon>
    </lineage>
</organism>
<evidence type="ECO:0000313" key="7">
    <source>
        <dbReference type="EMBL" id="QYY42535.1"/>
    </source>
</evidence>
<dbReference type="InterPro" id="IPR007630">
    <property type="entry name" value="RNA_pol_sigma70_r4"/>
</dbReference>
<dbReference type="InterPro" id="IPR036388">
    <property type="entry name" value="WH-like_DNA-bd_sf"/>
</dbReference>
<dbReference type="RefSeq" id="WP_057897478.1">
    <property type="nucleotide sequence ID" value="NZ_CP080764.1"/>
</dbReference>
<evidence type="ECO:0000256" key="2">
    <source>
        <dbReference type="ARBA" id="ARBA00023082"/>
    </source>
</evidence>
<evidence type="ECO:0000259" key="5">
    <source>
        <dbReference type="Pfam" id="PF04542"/>
    </source>
</evidence>
<evidence type="ECO:0000313" key="10">
    <source>
        <dbReference type="Proteomes" id="UP000826616"/>
    </source>
</evidence>
<dbReference type="Gene3D" id="1.10.10.10">
    <property type="entry name" value="Winged helix-like DNA-binding domain superfamily/Winged helix DNA-binding domain"/>
    <property type="match status" value="1"/>
</dbReference>
<reference evidence="8 9" key="1">
    <citation type="submission" date="2016-10" db="EMBL/GenBank/DDBJ databases">
        <authorList>
            <person name="de Groot N.N."/>
        </authorList>
    </citation>
    <scope>NUCLEOTIDE SEQUENCE [LARGE SCALE GENOMIC DNA]</scope>
    <source>
        <strain evidence="8 9">L 420-91</strain>
    </source>
</reference>
<evidence type="ECO:0000313" key="8">
    <source>
        <dbReference type="EMBL" id="SDH58313.1"/>
    </source>
</evidence>
<gene>
    <name evidence="7" type="ORF">K3F53_17125</name>
    <name evidence="8" type="ORF">SAMN04489735_103418</name>
</gene>
<dbReference type="SUPFAM" id="SSF88659">
    <property type="entry name" value="Sigma3 and sigma4 domains of RNA polymerase sigma factors"/>
    <property type="match status" value="1"/>
</dbReference>
<evidence type="ECO:0000256" key="1">
    <source>
        <dbReference type="ARBA" id="ARBA00023015"/>
    </source>
</evidence>
<dbReference type="InterPro" id="IPR013324">
    <property type="entry name" value="RNA_pol_sigma_r3/r4-like"/>
</dbReference>
<name>A0A1G8DKS4_ANETH</name>
<keyword evidence="2" id="KW-0731">Sigma factor</keyword>
<dbReference type="InterPro" id="IPR013325">
    <property type="entry name" value="RNA_pol_sigma_r2"/>
</dbReference>
<accession>A0A1G8DKS4</accession>
<dbReference type="EMBL" id="CP080764">
    <property type="protein sequence ID" value="QYY42535.1"/>
    <property type="molecule type" value="Genomic_DNA"/>
</dbReference>
<keyword evidence="10" id="KW-1185">Reference proteome</keyword>
<feature type="domain" description="RNA polymerase sigma-70 region 2" evidence="5">
    <location>
        <begin position="9"/>
        <end position="77"/>
    </location>
</feature>
<dbReference type="Gene3D" id="1.10.1740.10">
    <property type="match status" value="1"/>
</dbReference>
<evidence type="ECO:0000256" key="4">
    <source>
        <dbReference type="ARBA" id="ARBA00023163"/>
    </source>
</evidence>
<reference evidence="7 10" key="2">
    <citation type="submission" date="2021-08" db="EMBL/GenBank/DDBJ databases">
        <title>Complete genome sequence of the strain Aneurinibacillus thermoaerophilus CCM 8960.</title>
        <authorList>
            <person name="Musilova J."/>
            <person name="Kourilova X."/>
            <person name="Pernicova I."/>
            <person name="Bezdicek M."/>
            <person name="Lengerova M."/>
            <person name="Obruca S."/>
            <person name="Sedlar K."/>
        </authorList>
    </citation>
    <scope>NUCLEOTIDE SEQUENCE [LARGE SCALE GENOMIC DNA]</scope>
    <source>
        <strain evidence="7 10">CCM 8960</strain>
    </source>
</reference>
<dbReference type="GO" id="GO:0016987">
    <property type="term" value="F:sigma factor activity"/>
    <property type="evidence" value="ECO:0007669"/>
    <property type="project" value="UniProtKB-KW"/>
</dbReference>
<keyword evidence="3" id="KW-0238">DNA-binding</keyword>
<dbReference type="GO" id="GO:0006352">
    <property type="term" value="P:DNA-templated transcription initiation"/>
    <property type="evidence" value="ECO:0007669"/>
    <property type="project" value="InterPro"/>
</dbReference>
<dbReference type="Pfam" id="PF04542">
    <property type="entry name" value="Sigma70_r2"/>
    <property type="match status" value="1"/>
</dbReference>
<keyword evidence="4" id="KW-0804">Transcription</keyword>
<dbReference type="Pfam" id="PF04545">
    <property type="entry name" value="Sigma70_r4"/>
    <property type="match status" value="1"/>
</dbReference>
<dbReference type="GeneID" id="97143105"/>
<protein>
    <submittedName>
        <fullName evidence="8">RNA polymerase sigma factor, sigma-70 family</fullName>
    </submittedName>
    <submittedName>
        <fullName evidence="7">Sigma-70 family RNA polymerase sigma factor</fullName>
    </submittedName>
</protein>
<dbReference type="InterPro" id="IPR014284">
    <property type="entry name" value="RNA_pol_sigma-70_dom"/>
</dbReference>
<sequence length="175" mass="20830">MEEKDWALFFQEYEPLLERWISRYSAGVVREEAKQVARIACWQKLGLYNPERGASLSSYLFMVVRGALLNWYAQERRWYDRHRLLTAQGDEEEQEGTPEWEDADLLPPDASLVWEAWMAYLSEMEALCLTLHIRDGYSLRAVARRLNVPYERMKKCKQRALGKLRRALLQEREQK</sequence>
<dbReference type="GO" id="GO:0003677">
    <property type="term" value="F:DNA binding"/>
    <property type="evidence" value="ECO:0007669"/>
    <property type="project" value="UniProtKB-KW"/>
</dbReference>